<organism evidence="9 10">
    <name type="scientific">Eiseniibacteriota bacterium</name>
    <dbReference type="NCBI Taxonomy" id="2212470"/>
    <lineage>
        <taxon>Bacteria</taxon>
        <taxon>Candidatus Eiseniibacteriota</taxon>
    </lineage>
</organism>
<keyword evidence="3" id="KW-0408">Iron</keyword>
<evidence type="ECO:0000256" key="7">
    <source>
        <dbReference type="SAM" id="Phobius"/>
    </source>
</evidence>
<evidence type="ECO:0000256" key="2">
    <source>
        <dbReference type="ARBA" id="ARBA00022723"/>
    </source>
</evidence>
<reference evidence="9" key="1">
    <citation type="submission" date="2020-04" db="EMBL/GenBank/DDBJ databases">
        <authorList>
            <person name="Zhang T."/>
        </authorList>
    </citation>
    <scope>NUCLEOTIDE SEQUENCE</scope>
    <source>
        <strain evidence="9">HKST-UBA01</strain>
    </source>
</reference>
<dbReference type="GO" id="GO:0016020">
    <property type="term" value="C:membrane"/>
    <property type="evidence" value="ECO:0007669"/>
    <property type="project" value="InterPro"/>
</dbReference>
<dbReference type="AlphaFoldDB" id="A0A956M2R8"/>
<protein>
    <submittedName>
        <fullName evidence="9">Rieske 2Fe-2S domain-containing protein</fullName>
    </submittedName>
</protein>
<name>A0A956M2R8_UNCEI</name>
<keyword evidence="2" id="KW-0479">Metal-binding</keyword>
<keyword evidence="7" id="KW-0812">Transmembrane</keyword>
<accession>A0A956M2R8</accession>
<reference evidence="9" key="2">
    <citation type="journal article" date="2021" name="Microbiome">
        <title>Successional dynamics and alternative stable states in a saline activated sludge microbial community over 9 years.</title>
        <authorList>
            <person name="Wang Y."/>
            <person name="Ye J."/>
            <person name="Ju F."/>
            <person name="Liu L."/>
            <person name="Boyd J.A."/>
            <person name="Deng Y."/>
            <person name="Parks D.H."/>
            <person name="Jiang X."/>
            <person name="Yin X."/>
            <person name="Woodcroft B.J."/>
            <person name="Tyson G.W."/>
            <person name="Hugenholtz P."/>
            <person name="Polz M.F."/>
            <person name="Zhang T."/>
        </authorList>
    </citation>
    <scope>NUCLEOTIDE SEQUENCE</scope>
    <source>
        <strain evidence="9">HKST-UBA01</strain>
    </source>
</reference>
<evidence type="ECO:0000313" key="10">
    <source>
        <dbReference type="Proteomes" id="UP000697710"/>
    </source>
</evidence>
<gene>
    <name evidence="9" type="ORF">KC729_20750</name>
</gene>
<comment type="caution">
    <text evidence="9">The sequence shown here is derived from an EMBL/GenBank/DDBJ whole genome shotgun (WGS) entry which is preliminary data.</text>
</comment>
<dbReference type="PANTHER" id="PTHR10134">
    <property type="entry name" value="CYTOCHROME B-C1 COMPLEX SUBUNIT RIESKE, MITOCHONDRIAL"/>
    <property type="match status" value="1"/>
</dbReference>
<dbReference type="Proteomes" id="UP000697710">
    <property type="component" value="Unassembled WGS sequence"/>
</dbReference>
<keyword evidence="7" id="KW-0472">Membrane</keyword>
<dbReference type="EMBL" id="JAGQHR010001002">
    <property type="protein sequence ID" value="MCA9730126.1"/>
    <property type="molecule type" value="Genomic_DNA"/>
</dbReference>
<dbReference type="InterPro" id="IPR036922">
    <property type="entry name" value="Rieske_2Fe-2S_sf"/>
</dbReference>
<dbReference type="Pfam" id="PF00355">
    <property type="entry name" value="Rieske"/>
    <property type="match status" value="1"/>
</dbReference>
<evidence type="ECO:0000259" key="8">
    <source>
        <dbReference type="PROSITE" id="PS51296"/>
    </source>
</evidence>
<keyword evidence="7" id="KW-1133">Transmembrane helix</keyword>
<dbReference type="Gene3D" id="2.102.10.10">
    <property type="entry name" value="Rieske [2Fe-2S] iron-sulphur domain"/>
    <property type="match status" value="1"/>
</dbReference>
<evidence type="ECO:0000256" key="3">
    <source>
        <dbReference type="ARBA" id="ARBA00023004"/>
    </source>
</evidence>
<dbReference type="PROSITE" id="PS51296">
    <property type="entry name" value="RIESKE"/>
    <property type="match status" value="1"/>
</dbReference>
<dbReference type="SUPFAM" id="SSF50022">
    <property type="entry name" value="ISP domain"/>
    <property type="match status" value="1"/>
</dbReference>
<feature type="non-terminal residue" evidence="9">
    <location>
        <position position="147"/>
    </location>
</feature>
<evidence type="ECO:0000313" key="9">
    <source>
        <dbReference type="EMBL" id="MCA9730126.1"/>
    </source>
</evidence>
<keyword evidence="5" id="KW-1015">Disulfide bond</keyword>
<feature type="domain" description="Rieske" evidence="8">
    <location>
        <begin position="46"/>
        <end position="139"/>
    </location>
</feature>
<keyword evidence="1" id="KW-0001">2Fe-2S</keyword>
<evidence type="ECO:0000256" key="5">
    <source>
        <dbReference type="ARBA" id="ARBA00023157"/>
    </source>
</evidence>
<dbReference type="InterPro" id="IPR005805">
    <property type="entry name" value="Rieske_Fe-S_prot_C"/>
</dbReference>
<feature type="transmembrane region" description="Helical" evidence="7">
    <location>
        <begin position="14"/>
        <end position="35"/>
    </location>
</feature>
<dbReference type="GO" id="GO:0051537">
    <property type="term" value="F:2 iron, 2 sulfur cluster binding"/>
    <property type="evidence" value="ECO:0007669"/>
    <property type="project" value="UniProtKB-KW"/>
</dbReference>
<evidence type="ECO:0000256" key="1">
    <source>
        <dbReference type="ARBA" id="ARBA00022714"/>
    </source>
</evidence>
<dbReference type="GO" id="GO:0046872">
    <property type="term" value="F:metal ion binding"/>
    <property type="evidence" value="ECO:0007669"/>
    <property type="project" value="UniProtKB-KW"/>
</dbReference>
<sequence length="147" mass="16260">MSHSQSRRLVLERLGWLGIAVLGLLGIPGTIRFLIPHGMRSVGSAFDAGPLQDYLDTPVSTKWIKRHGVWIVRDHGVLFALRAVCSHLGCTPRWEADAQRFHCPCHGSLFSVEGTALRGPAREPLQRVAIWKQGGRILIDPADHVSQ</sequence>
<keyword evidence="4" id="KW-0411">Iron-sulfur</keyword>
<evidence type="ECO:0000256" key="6">
    <source>
        <dbReference type="ARBA" id="ARBA00034078"/>
    </source>
</evidence>
<dbReference type="PRINTS" id="PR00162">
    <property type="entry name" value="RIESKE"/>
</dbReference>
<proteinExistence type="predicted"/>
<dbReference type="InterPro" id="IPR014349">
    <property type="entry name" value="Rieske_Fe-S_prot"/>
</dbReference>
<comment type="cofactor">
    <cofactor evidence="6">
        <name>[2Fe-2S] cluster</name>
        <dbReference type="ChEBI" id="CHEBI:190135"/>
    </cofactor>
</comment>
<evidence type="ECO:0000256" key="4">
    <source>
        <dbReference type="ARBA" id="ARBA00023014"/>
    </source>
</evidence>
<dbReference type="InterPro" id="IPR017941">
    <property type="entry name" value="Rieske_2Fe-2S"/>
</dbReference>